<evidence type="ECO:0000313" key="2">
    <source>
        <dbReference type="WBParaSite" id="Minc3s00421g12039"/>
    </source>
</evidence>
<dbReference type="WBParaSite" id="Minc3s00421g12039">
    <property type="protein sequence ID" value="Minc3s00421g12039"/>
    <property type="gene ID" value="Minc3s00421g12039"/>
</dbReference>
<sequence length="148" mass="17207">MISVRFNSLKYLYPSLCFLTLILITLQHNSDKLQSEFKKGKQLKILVYSPSVSWSHAKFLGRIADTLVDAGHEVHFVKYIMSPLLLQRNETTKVTKIHIIEKSLENTEIMDIKDKPMVSESFTKKRQYLTIFDHPMHQFGPMMAMSCK</sequence>
<dbReference type="SUPFAM" id="SSF53756">
    <property type="entry name" value="UDP-Glycosyltransferase/glycogen phosphorylase"/>
    <property type="match status" value="1"/>
</dbReference>
<keyword evidence="1" id="KW-1185">Reference proteome</keyword>
<organism evidence="1 2">
    <name type="scientific">Meloidogyne incognita</name>
    <name type="common">Southern root-knot nematode worm</name>
    <name type="synonym">Oxyuris incognita</name>
    <dbReference type="NCBI Taxonomy" id="6306"/>
    <lineage>
        <taxon>Eukaryota</taxon>
        <taxon>Metazoa</taxon>
        <taxon>Ecdysozoa</taxon>
        <taxon>Nematoda</taxon>
        <taxon>Chromadorea</taxon>
        <taxon>Rhabditida</taxon>
        <taxon>Tylenchina</taxon>
        <taxon>Tylenchomorpha</taxon>
        <taxon>Tylenchoidea</taxon>
        <taxon>Meloidogynidae</taxon>
        <taxon>Meloidogyninae</taxon>
        <taxon>Meloidogyne</taxon>
        <taxon>Meloidogyne incognita group</taxon>
    </lineage>
</organism>
<protein>
    <submittedName>
        <fullName evidence="2">Glucuronosyltransferase</fullName>
    </submittedName>
</protein>
<accession>A0A914LCR0</accession>
<dbReference type="AlphaFoldDB" id="A0A914LCR0"/>
<evidence type="ECO:0000313" key="1">
    <source>
        <dbReference type="Proteomes" id="UP000887563"/>
    </source>
</evidence>
<reference evidence="2" key="1">
    <citation type="submission" date="2022-11" db="UniProtKB">
        <authorList>
            <consortium name="WormBaseParasite"/>
        </authorList>
    </citation>
    <scope>IDENTIFICATION</scope>
</reference>
<dbReference type="Proteomes" id="UP000887563">
    <property type="component" value="Unplaced"/>
</dbReference>
<name>A0A914LCR0_MELIC</name>
<proteinExistence type="predicted"/>